<geneLocation type="plasmid" evidence="6">
    <name>pYS1</name>
</geneLocation>
<dbReference type="InterPro" id="IPR018060">
    <property type="entry name" value="HTH_AraC"/>
</dbReference>
<reference evidence="6" key="1">
    <citation type="journal article" date="2013" name="Mol. Biol. Evol.">
        <title>Inferring the Evolutionary History of IncP-1 Plasmids Despite Incongruence among Backbone Gene Trees.</title>
        <authorList>
            <person name="Sen D."/>
            <person name="Brown C.J."/>
            <person name="Top E.M."/>
            <person name="Sullivan J."/>
        </authorList>
    </citation>
    <scope>NUCLEOTIDE SEQUENCE</scope>
    <source>
        <plasmid evidence="6">pYS1</plasmid>
    </source>
</reference>
<keyword evidence="6" id="KW-0614">Plasmid</keyword>
<proteinExistence type="predicted"/>
<keyword evidence="3" id="KW-0804">Transcription</keyword>
<protein>
    <submittedName>
        <fullName evidence="6">Transcriptional regulator</fullName>
    </submittedName>
</protein>
<dbReference type="PANTHER" id="PTHR47893:SF1">
    <property type="entry name" value="REGULATORY PROTEIN PCHR"/>
    <property type="match status" value="1"/>
</dbReference>
<feature type="region of interest" description="Disordered" evidence="4">
    <location>
        <begin position="69"/>
        <end position="96"/>
    </location>
</feature>
<dbReference type="EMBL" id="JX469832">
    <property type="protein sequence ID" value="AFR44258.1"/>
    <property type="molecule type" value="Genomic_DNA"/>
</dbReference>
<feature type="compositionally biased region" description="Gly residues" evidence="4">
    <location>
        <begin position="87"/>
        <end position="96"/>
    </location>
</feature>
<keyword evidence="1" id="KW-0805">Transcription regulation</keyword>
<dbReference type="InterPro" id="IPR009057">
    <property type="entry name" value="Homeodomain-like_sf"/>
</dbReference>
<dbReference type="Pfam" id="PF12833">
    <property type="entry name" value="HTH_18"/>
    <property type="match status" value="1"/>
</dbReference>
<dbReference type="AlphaFoldDB" id="J9RV85"/>
<accession>J9RV85</accession>
<evidence type="ECO:0000256" key="4">
    <source>
        <dbReference type="SAM" id="MobiDB-lite"/>
    </source>
</evidence>
<organism evidence="6">
    <name type="scientific">Burkholderia cepacia</name>
    <name type="common">Pseudomonas cepacia</name>
    <dbReference type="NCBI Taxonomy" id="292"/>
    <lineage>
        <taxon>Bacteria</taxon>
        <taxon>Pseudomonadati</taxon>
        <taxon>Pseudomonadota</taxon>
        <taxon>Betaproteobacteria</taxon>
        <taxon>Burkholderiales</taxon>
        <taxon>Burkholderiaceae</taxon>
        <taxon>Burkholderia</taxon>
        <taxon>Burkholderia cepacia complex</taxon>
    </lineage>
</organism>
<dbReference type="SUPFAM" id="SSF46689">
    <property type="entry name" value="Homeodomain-like"/>
    <property type="match status" value="1"/>
</dbReference>
<gene>
    <name evidence="6" type="ORF">pYS10066</name>
</gene>
<feature type="domain" description="HTH araC/xylS-type" evidence="5">
    <location>
        <begin position="17"/>
        <end position="73"/>
    </location>
</feature>
<dbReference type="GO" id="GO:0003700">
    <property type="term" value="F:DNA-binding transcription factor activity"/>
    <property type="evidence" value="ECO:0007669"/>
    <property type="project" value="InterPro"/>
</dbReference>
<dbReference type="Gene3D" id="1.10.10.60">
    <property type="entry name" value="Homeodomain-like"/>
    <property type="match status" value="1"/>
</dbReference>
<dbReference type="InterPro" id="IPR020449">
    <property type="entry name" value="Tscrpt_reg_AraC-type_HTH"/>
</dbReference>
<sequence length="96" mass="10343">MHASLIDWIALGGRTEPRKSLRKLRMRQAASMLMTGELSVDQIARAVGYTSRSSFLKAFHDAYGTHPSRYRSERGATIAAGKDDPGAGAGDGVHTP</sequence>
<dbReference type="PANTHER" id="PTHR47893">
    <property type="entry name" value="REGULATORY PROTEIN PCHR"/>
    <property type="match status" value="1"/>
</dbReference>
<evidence type="ECO:0000259" key="5">
    <source>
        <dbReference type="PROSITE" id="PS01124"/>
    </source>
</evidence>
<dbReference type="PROSITE" id="PS01124">
    <property type="entry name" value="HTH_ARAC_FAMILY_2"/>
    <property type="match status" value="1"/>
</dbReference>
<evidence type="ECO:0000256" key="1">
    <source>
        <dbReference type="ARBA" id="ARBA00023015"/>
    </source>
</evidence>
<dbReference type="PRINTS" id="PR00032">
    <property type="entry name" value="HTHARAC"/>
</dbReference>
<evidence type="ECO:0000313" key="6">
    <source>
        <dbReference type="EMBL" id="AFR44258.1"/>
    </source>
</evidence>
<dbReference type="GO" id="GO:0043565">
    <property type="term" value="F:sequence-specific DNA binding"/>
    <property type="evidence" value="ECO:0007669"/>
    <property type="project" value="InterPro"/>
</dbReference>
<evidence type="ECO:0000256" key="2">
    <source>
        <dbReference type="ARBA" id="ARBA00023125"/>
    </source>
</evidence>
<dbReference type="SMART" id="SM00342">
    <property type="entry name" value="HTH_ARAC"/>
    <property type="match status" value="1"/>
</dbReference>
<dbReference type="InterPro" id="IPR053142">
    <property type="entry name" value="PchR_regulatory_protein"/>
</dbReference>
<name>J9RV85_BURCE</name>
<keyword evidence="2" id="KW-0238">DNA-binding</keyword>
<evidence type="ECO:0000256" key="3">
    <source>
        <dbReference type="ARBA" id="ARBA00023163"/>
    </source>
</evidence>